<protein>
    <submittedName>
        <fullName evidence="1">Uncharacterized protein</fullName>
    </submittedName>
</protein>
<proteinExistence type="predicted"/>
<reference evidence="1" key="2">
    <citation type="journal article" date="2015" name="Fish Shellfish Immunol.">
        <title>Early steps in the European eel (Anguilla anguilla)-Vibrio vulnificus interaction in the gills: Role of the RtxA13 toxin.</title>
        <authorList>
            <person name="Callol A."/>
            <person name="Pajuelo D."/>
            <person name="Ebbesson L."/>
            <person name="Teles M."/>
            <person name="MacKenzie S."/>
            <person name="Amaro C."/>
        </authorList>
    </citation>
    <scope>NUCLEOTIDE SEQUENCE</scope>
</reference>
<reference evidence="1" key="1">
    <citation type="submission" date="2014-11" db="EMBL/GenBank/DDBJ databases">
        <authorList>
            <person name="Amaro Gonzalez C."/>
        </authorList>
    </citation>
    <scope>NUCLEOTIDE SEQUENCE</scope>
</reference>
<name>A0A0E9V2J8_ANGAN</name>
<dbReference type="EMBL" id="GBXM01036902">
    <property type="protein sequence ID" value="JAH71675.1"/>
    <property type="molecule type" value="Transcribed_RNA"/>
</dbReference>
<evidence type="ECO:0000313" key="1">
    <source>
        <dbReference type="EMBL" id="JAH71675.1"/>
    </source>
</evidence>
<accession>A0A0E9V2J8</accession>
<organism evidence="1">
    <name type="scientific">Anguilla anguilla</name>
    <name type="common">European freshwater eel</name>
    <name type="synonym">Muraena anguilla</name>
    <dbReference type="NCBI Taxonomy" id="7936"/>
    <lineage>
        <taxon>Eukaryota</taxon>
        <taxon>Metazoa</taxon>
        <taxon>Chordata</taxon>
        <taxon>Craniata</taxon>
        <taxon>Vertebrata</taxon>
        <taxon>Euteleostomi</taxon>
        <taxon>Actinopterygii</taxon>
        <taxon>Neopterygii</taxon>
        <taxon>Teleostei</taxon>
        <taxon>Anguilliformes</taxon>
        <taxon>Anguillidae</taxon>
        <taxon>Anguilla</taxon>
    </lineage>
</organism>
<sequence length="44" mass="5184">MAYVSSFSWPGIENEPLLKENESPNRYLRGVIYWVHQQGACERQ</sequence>
<dbReference type="AlphaFoldDB" id="A0A0E9V2J8"/>